<name>A0ABR9GZZ8_9BACT</name>
<dbReference type="RefSeq" id="WP_192622799.1">
    <property type="nucleotide sequence ID" value="NZ_JADBGG010000003.1"/>
</dbReference>
<comment type="caution">
    <text evidence="1">The sequence shown here is derived from an EMBL/GenBank/DDBJ whole genome shotgun (WGS) entry which is preliminary data.</text>
</comment>
<dbReference type="CDD" id="cd03801">
    <property type="entry name" value="GT4_PimA-like"/>
    <property type="match status" value="1"/>
</dbReference>
<dbReference type="Pfam" id="PF13692">
    <property type="entry name" value="Glyco_trans_1_4"/>
    <property type="match status" value="1"/>
</dbReference>
<sequence>MRIAICSYSQGVGNGIARMDEYLLQYLDRGTFSVLYVFIDTKKDGLFERVSPGRIHLSLDIALENLPDIFRHVDIIQFNGSYDPVICSAAEIAGKKVVIEVMHNIEPGMMHRNVCHTVCVSRTVQRAQLNASKTSVIYNGVDTQKFVPARIRRYPEKIVVMQPARRDKVMHANLENLAPRIFAHNGNLEFWMVGPGQDTAYGENFSAMKYLGVRADMEELYANADFMLLLSKGDSFGLVAAEAMACGCLPIVSHDGGAAEFVEHLKDGYVVDCSRPEGIVPAILEALNARGEDEVMRLAARRKALDVLDIKNSVWHYEQLYAEIVSKSCAHESCGACLSKELPIMESRMMTLAMYHRQGRSLCELAPFFSKLVLTEQGFDPGRLRHPFWGNVFEIVSSLAHEMVLSGHKDVAFRFYDKLLSSRIIFPFYLQNWLESGPALDARTRIRHALDVLGCG</sequence>
<organism evidence="1 2">
    <name type="scientific">Desulfomicrobium macestii</name>
    <dbReference type="NCBI Taxonomy" id="90731"/>
    <lineage>
        <taxon>Bacteria</taxon>
        <taxon>Pseudomonadati</taxon>
        <taxon>Thermodesulfobacteriota</taxon>
        <taxon>Desulfovibrionia</taxon>
        <taxon>Desulfovibrionales</taxon>
        <taxon>Desulfomicrobiaceae</taxon>
        <taxon>Desulfomicrobium</taxon>
    </lineage>
</organism>
<accession>A0ABR9GZZ8</accession>
<dbReference type="Gene3D" id="3.40.50.2000">
    <property type="entry name" value="Glycogen Phosphorylase B"/>
    <property type="match status" value="2"/>
</dbReference>
<evidence type="ECO:0000313" key="2">
    <source>
        <dbReference type="Proteomes" id="UP000639010"/>
    </source>
</evidence>
<dbReference type="SUPFAM" id="SSF53756">
    <property type="entry name" value="UDP-Glycosyltransferase/glycogen phosphorylase"/>
    <property type="match status" value="1"/>
</dbReference>
<dbReference type="EMBL" id="JADBGG010000003">
    <property type="protein sequence ID" value="MBE1424024.1"/>
    <property type="molecule type" value="Genomic_DNA"/>
</dbReference>
<protein>
    <submittedName>
        <fullName evidence="1">Glycosyltransferase involved in cell wall biosynthesis</fullName>
    </submittedName>
</protein>
<evidence type="ECO:0000313" key="1">
    <source>
        <dbReference type="EMBL" id="MBE1424024.1"/>
    </source>
</evidence>
<gene>
    <name evidence="1" type="ORF">H4684_000648</name>
</gene>
<proteinExistence type="predicted"/>
<keyword evidence="2" id="KW-1185">Reference proteome</keyword>
<dbReference type="Proteomes" id="UP000639010">
    <property type="component" value="Unassembled WGS sequence"/>
</dbReference>
<reference evidence="1 2" key="1">
    <citation type="submission" date="2020-10" db="EMBL/GenBank/DDBJ databases">
        <title>Genomic Encyclopedia of Type Strains, Phase IV (KMG-IV): sequencing the most valuable type-strain genomes for metagenomic binning, comparative biology and taxonomic classification.</title>
        <authorList>
            <person name="Goeker M."/>
        </authorList>
    </citation>
    <scope>NUCLEOTIDE SEQUENCE [LARGE SCALE GENOMIC DNA]</scope>
    <source>
        <strain evidence="1 2">DSM 4194</strain>
    </source>
</reference>
<dbReference type="PANTHER" id="PTHR12526">
    <property type="entry name" value="GLYCOSYLTRANSFERASE"/>
    <property type="match status" value="1"/>
</dbReference>